<dbReference type="HOGENOM" id="CLU_1715812_0_0_1"/>
<dbReference type="OMA" id="HYVLENG"/>
<dbReference type="AlphaFoldDB" id="A0A0D3DT88"/>
<dbReference type="PANTHER" id="PTHR14000:SF12">
    <property type="entry name" value="MYB-LIKE DOMAIN-CONTAINING PROTEIN"/>
    <property type="match status" value="1"/>
</dbReference>
<reference evidence="1 2" key="1">
    <citation type="journal article" date="2014" name="Genome Biol.">
        <title>Transcriptome and methylome profiling reveals relics of genome dominance in the mesopolyploid Brassica oleracea.</title>
        <authorList>
            <person name="Parkin I.A."/>
            <person name="Koh C."/>
            <person name="Tang H."/>
            <person name="Robinson S.J."/>
            <person name="Kagale S."/>
            <person name="Clarke W.E."/>
            <person name="Town C.D."/>
            <person name="Nixon J."/>
            <person name="Krishnakumar V."/>
            <person name="Bidwell S.L."/>
            <person name="Denoeud F."/>
            <person name="Belcram H."/>
            <person name="Links M.G."/>
            <person name="Just J."/>
            <person name="Clarke C."/>
            <person name="Bender T."/>
            <person name="Huebert T."/>
            <person name="Mason A.S."/>
            <person name="Pires J.C."/>
            <person name="Barker G."/>
            <person name="Moore J."/>
            <person name="Walley P.G."/>
            <person name="Manoli S."/>
            <person name="Batley J."/>
            <person name="Edwards D."/>
            <person name="Nelson M.N."/>
            <person name="Wang X."/>
            <person name="Paterson A.H."/>
            <person name="King G."/>
            <person name="Bancroft I."/>
            <person name="Chalhoub B."/>
            <person name="Sharpe A.G."/>
        </authorList>
    </citation>
    <scope>NUCLEOTIDE SEQUENCE</scope>
    <source>
        <strain evidence="1 2">cv. TO1000</strain>
    </source>
</reference>
<dbReference type="EnsemblPlants" id="Bo8g088420.1">
    <property type="protein sequence ID" value="Bo8g088420.1"/>
    <property type="gene ID" value="Bo8g088420"/>
</dbReference>
<protein>
    <submittedName>
        <fullName evidence="1">Uncharacterized protein</fullName>
    </submittedName>
</protein>
<dbReference type="Gene3D" id="1.10.10.60">
    <property type="entry name" value="Homeodomain-like"/>
    <property type="match status" value="1"/>
</dbReference>
<dbReference type="STRING" id="109376.A0A0D3DT88"/>
<dbReference type="Proteomes" id="UP000032141">
    <property type="component" value="Chromosome C8"/>
</dbReference>
<evidence type="ECO:0000313" key="2">
    <source>
        <dbReference type="Proteomes" id="UP000032141"/>
    </source>
</evidence>
<dbReference type="PANTHER" id="PTHR14000">
    <property type="entry name" value="FINGER CCCH DOMAIN PROTEIN, PUTATIVE (DUF3755)-RELATED"/>
    <property type="match status" value="1"/>
</dbReference>
<evidence type="ECO:0000313" key="1">
    <source>
        <dbReference type="EnsemblPlants" id="Bo8g088420.1"/>
    </source>
</evidence>
<dbReference type="Gramene" id="Bo8g088420.1">
    <property type="protein sequence ID" value="Bo8g088420.1"/>
    <property type="gene ID" value="Bo8g088420"/>
</dbReference>
<proteinExistence type="predicted"/>
<sequence>MEETMKNKKKNDGSKKKERHIVTWSQEFGRCLGMMIATGTLVFTLDTYHPELVPETLNAFSTDMEAGGGGKPDAALVMDWSVEEHYVLENGLAKLKDEPKISKYVKIVAALPEKTVRDVAMRCSWMTASALIKSISSAPTLTKLTQSASRNSF</sequence>
<reference evidence="1" key="2">
    <citation type="submission" date="2015-03" db="UniProtKB">
        <authorList>
            <consortium name="EnsemblPlants"/>
        </authorList>
    </citation>
    <scope>IDENTIFICATION</scope>
</reference>
<keyword evidence="2" id="KW-1185">Reference proteome</keyword>
<organism evidence="1 2">
    <name type="scientific">Brassica oleracea var. oleracea</name>
    <dbReference type="NCBI Taxonomy" id="109376"/>
    <lineage>
        <taxon>Eukaryota</taxon>
        <taxon>Viridiplantae</taxon>
        <taxon>Streptophyta</taxon>
        <taxon>Embryophyta</taxon>
        <taxon>Tracheophyta</taxon>
        <taxon>Spermatophyta</taxon>
        <taxon>Magnoliopsida</taxon>
        <taxon>eudicotyledons</taxon>
        <taxon>Gunneridae</taxon>
        <taxon>Pentapetalae</taxon>
        <taxon>rosids</taxon>
        <taxon>malvids</taxon>
        <taxon>Brassicales</taxon>
        <taxon>Brassicaceae</taxon>
        <taxon>Brassiceae</taxon>
        <taxon>Brassica</taxon>
    </lineage>
</organism>
<accession>A0A0D3DT88</accession>
<name>A0A0D3DT88_BRAOL</name>